<gene>
    <name evidence="2" type="ORF">BSZ19_26755</name>
</gene>
<protein>
    <recommendedName>
        <fullName evidence="1">Recombinase domain-containing protein</fullName>
    </recommendedName>
</protein>
<dbReference type="InterPro" id="IPR038109">
    <property type="entry name" value="DNA_bind_recomb_sf"/>
</dbReference>
<evidence type="ECO:0000259" key="1">
    <source>
        <dbReference type="Pfam" id="PF07508"/>
    </source>
</evidence>
<dbReference type="EMBL" id="NAFL01000264">
    <property type="protein sequence ID" value="OSJ29772.1"/>
    <property type="molecule type" value="Genomic_DNA"/>
</dbReference>
<dbReference type="PANTHER" id="PTHR30461:SF23">
    <property type="entry name" value="DNA RECOMBINASE-RELATED"/>
    <property type="match status" value="1"/>
</dbReference>
<dbReference type="InterPro" id="IPR050639">
    <property type="entry name" value="SSR_resolvase"/>
</dbReference>
<organism evidence="2 3">
    <name type="scientific">Bradyrhizobium japonicum</name>
    <dbReference type="NCBI Taxonomy" id="375"/>
    <lineage>
        <taxon>Bacteria</taxon>
        <taxon>Pseudomonadati</taxon>
        <taxon>Pseudomonadota</taxon>
        <taxon>Alphaproteobacteria</taxon>
        <taxon>Hyphomicrobiales</taxon>
        <taxon>Nitrobacteraceae</taxon>
        <taxon>Bradyrhizobium</taxon>
    </lineage>
</organism>
<dbReference type="Gene3D" id="3.90.1750.20">
    <property type="entry name" value="Putative Large Serine Recombinase, Chain B, Domain 2"/>
    <property type="match status" value="1"/>
</dbReference>
<dbReference type="AlphaFoldDB" id="A0A1Y2JKZ2"/>
<dbReference type="Pfam" id="PF07508">
    <property type="entry name" value="Recombinase"/>
    <property type="match status" value="1"/>
</dbReference>
<dbReference type="Proteomes" id="UP000193335">
    <property type="component" value="Unassembled WGS sequence"/>
</dbReference>
<proteinExistence type="predicted"/>
<accession>A0A1Y2JKZ2</accession>
<reference evidence="2 3" key="1">
    <citation type="submission" date="2017-03" db="EMBL/GenBank/DDBJ databases">
        <title>Whole genome sequences of fourteen strains of Bradyrhizobium canariense and one strain of Bradyrhizobium japonicum isolated from Lupinus (Papilionoideae: Genisteae) species in Algeria.</title>
        <authorList>
            <person name="Crovadore J."/>
            <person name="Chekireb D."/>
            <person name="Brachmann A."/>
            <person name="Chablais R."/>
            <person name="Cochard B."/>
            <person name="Lefort F."/>
        </authorList>
    </citation>
    <scope>NUCLEOTIDE SEQUENCE [LARGE SCALE GENOMIC DNA]</scope>
    <source>
        <strain evidence="2 3">UBMA197</strain>
    </source>
</reference>
<comment type="caution">
    <text evidence="2">The sequence shown here is derived from an EMBL/GenBank/DDBJ whole genome shotgun (WGS) entry which is preliminary data.</text>
</comment>
<dbReference type="GO" id="GO:0000150">
    <property type="term" value="F:DNA strand exchange activity"/>
    <property type="evidence" value="ECO:0007669"/>
    <property type="project" value="InterPro"/>
</dbReference>
<dbReference type="InterPro" id="IPR011109">
    <property type="entry name" value="DNA_bind_recombinase_dom"/>
</dbReference>
<dbReference type="GO" id="GO:0003677">
    <property type="term" value="F:DNA binding"/>
    <property type="evidence" value="ECO:0007669"/>
    <property type="project" value="InterPro"/>
</dbReference>
<sequence length="176" mass="19126">MPECSKNVNCFFQSVFARFTRAQPARAGLAIWGPELGWWGRFNERGYRTRLGARFGVATIHGSLTNAIYIGDSVFNRRDSRTLKQKPVKEHVATEVPAIISKAAFEAVAANLRVRNSRTTAPRVVTGPILLPGVAVCGSCDGAMTLSGRYRMLRSPLGMLAASQRNAELRCAVASG</sequence>
<evidence type="ECO:0000313" key="2">
    <source>
        <dbReference type="EMBL" id="OSJ29772.1"/>
    </source>
</evidence>
<dbReference type="PANTHER" id="PTHR30461">
    <property type="entry name" value="DNA-INVERTASE FROM LAMBDOID PROPHAGE"/>
    <property type="match status" value="1"/>
</dbReference>
<feature type="domain" description="Recombinase" evidence="1">
    <location>
        <begin position="41"/>
        <end position="113"/>
    </location>
</feature>
<name>A0A1Y2JKZ2_BRAJP</name>
<evidence type="ECO:0000313" key="3">
    <source>
        <dbReference type="Proteomes" id="UP000193335"/>
    </source>
</evidence>